<name>A0ABT4LEA2_9PROT</name>
<dbReference type="HAMAP" id="MF_00688">
    <property type="entry name" value="Leu_Phe_trans"/>
    <property type="match status" value="1"/>
</dbReference>
<keyword evidence="6" id="KW-1185">Reference proteome</keyword>
<comment type="catalytic activity">
    <reaction evidence="4">
        <text>N-terminal L-lysyl-[protein] + L-leucyl-tRNA(Leu) = N-terminal L-leucyl-L-lysyl-[protein] + tRNA(Leu) + H(+)</text>
        <dbReference type="Rhea" id="RHEA:12340"/>
        <dbReference type="Rhea" id="RHEA-COMP:9613"/>
        <dbReference type="Rhea" id="RHEA-COMP:9622"/>
        <dbReference type="Rhea" id="RHEA-COMP:12670"/>
        <dbReference type="Rhea" id="RHEA-COMP:12671"/>
        <dbReference type="ChEBI" id="CHEBI:15378"/>
        <dbReference type="ChEBI" id="CHEBI:65249"/>
        <dbReference type="ChEBI" id="CHEBI:78442"/>
        <dbReference type="ChEBI" id="CHEBI:78494"/>
        <dbReference type="ChEBI" id="CHEBI:133043"/>
        <dbReference type="EC" id="2.3.2.6"/>
    </reaction>
</comment>
<dbReference type="EC" id="2.3.2.6" evidence="4"/>
<evidence type="ECO:0000256" key="3">
    <source>
        <dbReference type="ARBA" id="ARBA00023315"/>
    </source>
</evidence>
<dbReference type="InterPro" id="IPR016181">
    <property type="entry name" value="Acyl_CoA_acyltransferase"/>
</dbReference>
<sequence length="222" mass="25183">MEITADLLLKAYTIGVFPMAESHDSPDLHWIDPENRGILPLKKVHIPRSLRKILRNPPYKILCDTVFEQVLDLCAQTTVRRPDTWINPLIKSLYIQLYERGFAHSVECWLDGKLVGGLYGVSLGGAFFGESMFSRHSNASKVALIHLAARLLKGGYTLLDTQFTTHHLSQFGTVDIGREDYKARLLKAIQVPAYFPMELSKNELEDFIELSRHNRPAIYSGD</sequence>
<comment type="caution">
    <text evidence="5">The sequence shown here is derived from an EMBL/GenBank/DDBJ whole genome shotgun (WGS) entry which is preliminary data.</text>
</comment>
<proteinExistence type="inferred from homology"/>
<protein>
    <recommendedName>
        <fullName evidence="4">Leucyl/phenylalanyl-tRNA--protein transferase</fullName>
        <ecNumber evidence="4">2.3.2.6</ecNumber>
    </recommendedName>
    <alternativeName>
        <fullName evidence="4">L/F-transferase</fullName>
    </alternativeName>
    <alternativeName>
        <fullName evidence="4">Leucyltransferase</fullName>
    </alternativeName>
    <alternativeName>
        <fullName evidence="4">Phenyalanyltransferase</fullName>
    </alternativeName>
</protein>
<comment type="similarity">
    <text evidence="4">Belongs to the L/F-transferase family.</text>
</comment>
<dbReference type="RefSeq" id="WP_269421630.1">
    <property type="nucleotide sequence ID" value="NZ_JAPWGY010000001.1"/>
</dbReference>
<keyword evidence="3 4" id="KW-0012">Acyltransferase</keyword>
<dbReference type="PANTHER" id="PTHR30098:SF2">
    <property type="entry name" value="LEUCYL_PHENYLALANYL-TRNA--PROTEIN TRANSFERASE"/>
    <property type="match status" value="1"/>
</dbReference>
<evidence type="ECO:0000256" key="2">
    <source>
        <dbReference type="ARBA" id="ARBA00022679"/>
    </source>
</evidence>
<comment type="catalytic activity">
    <reaction evidence="4">
        <text>L-phenylalanyl-tRNA(Phe) + an N-terminal L-alpha-aminoacyl-[protein] = an N-terminal L-phenylalanyl-L-alpha-aminoacyl-[protein] + tRNA(Phe)</text>
        <dbReference type="Rhea" id="RHEA:43632"/>
        <dbReference type="Rhea" id="RHEA-COMP:9668"/>
        <dbReference type="Rhea" id="RHEA-COMP:9699"/>
        <dbReference type="Rhea" id="RHEA-COMP:10636"/>
        <dbReference type="Rhea" id="RHEA-COMP:10637"/>
        <dbReference type="ChEBI" id="CHEBI:78442"/>
        <dbReference type="ChEBI" id="CHEBI:78531"/>
        <dbReference type="ChEBI" id="CHEBI:78597"/>
        <dbReference type="ChEBI" id="CHEBI:83561"/>
        <dbReference type="EC" id="2.3.2.6"/>
    </reaction>
</comment>
<dbReference type="Pfam" id="PF03588">
    <property type="entry name" value="Leu_Phe_trans"/>
    <property type="match status" value="1"/>
</dbReference>
<dbReference type="Proteomes" id="UP001069802">
    <property type="component" value="Unassembled WGS sequence"/>
</dbReference>
<evidence type="ECO:0000313" key="6">
    <source>
        <dbReference type="Proteomes" id="UP001069802"/>
    </source>
</evidence>
<dbReference type="EMBL" id="JAPWGY010000001">
    <property type="protein sequence ID" value="MCZ4279425.1"/>
    <property type="molecule type" value="Genomic_DNA"/>
</dbReference>
<keyword evidence="2 4" id="KW-0808">Transferase</keyword>
<dbReference type="NCBIfam" id="TIGR00667">
    <property type="entry name" value="aat"/>
    <property type="match status" value="1"/>
</dbReference>
<comment type="catalytic activity">
    <reaction evidence="4">
        <text>N-terminal L-arginyl-[protein] + L-leucyl-tRNA(Leu) = N-terminal L-leucyl-L-arginyl-[protein] + tRNA(Leu) + H(+)</text>
        <dbReference type="Rhea" id="RHEA:50416"/>
        <dbReference type="Rhea" id="RHEA-COMP:9613"/>
        <dbReference type="Rhea" id="RHEA-COMP:9622"/>
        <dbReference type="Rhea" id="RHEA-COMP:12672"/>
        <dbReference type="Rhea" id="RHEA-COMP:12673"/>
        <dbReference type="ChEBI" id="CHEBI:15378"/>
        <dbReference type="ChEBI" id="CHEBI:64719"/>
        <dbReference type="ChEBI" id="CHEBI:78442"/>
        <dbReference type="ChEBI" id="CHEBI:78494"/>
        <dbReference type="ChEBI" id="CHEBI:133044"/>
        <dbReference type="EC" id="2.3.2.6"/>
    </reaction>
</comment>
<dbReference type="PANTHER" id="PTHR30098">
    <property type="entry name" value="LEUCYL/PHENYLALANYL-TRNA--PROTEIN TRANSFERASE"/>
    <property type="match status" value="1"/>
</dbReference>
<organism evidence="5 6">
    <name type="scientific">Kiloniella laminariae</name>
    <dbReference type="NCBI Taxonomy" id="454162"/>
    <lineage>
        <taxon>Bacteria</taxon>
        <taxon>Pseudomonadati</taxon>
        <taxon>Pseudomonadota</taxon>
        <taxon>Alphaproteobacteria</taxon>
        <taxon>Rhodospirillales</taxon>
        <taxon>Kiloniellaceae</taxon>
        <taxon>Kiloniella</taxon>
    </lineage>
</organism>
<reference evidence="5" key="1">
    <citation type="submission" date="2022-12" db="EMBL/GenBank/DDBJ databases">
        <title>Bacterial isolates from different developmental stages of Nematostella vectensis.</title>
        <authorList>
            <person name="Fraune S."/>
        </authorList>
    </citation>
    <scope>NUCLEOTIDE SEQUENCE</scope>
    <source>
        <strain evidence="5">G21630-S1</strain>
    </source>
</reference>
<evidence type="ECO:0000256" key="1">
    <source>
        <dbReference type="ARBA" id="ARBA00022490"/>
    </source>
</evidence>
<evidence type="ECO:0000256" key="4">
    <source>
        <dbReference type="HAMAP-Rule" id="MF_00688"/>
    </source>
</evidence>
<dbReference type="InterPro" id="IPR004616">
    <property type="entry name" value="Leu/Phe-tRNA_Trfase"/>
</dbReference>
<gene>
    <name evidence="4 5" type="primary">aat</name>
    <name evidence="5" type="ORF">O4H49_01465</name>
</gene>
<dbReference type="GO" id="GO:0008914">
    <property type="term" value="F:leucyl-tRNA--protein transferase activity"/>
    <property type="evidence" value="ECO:0007669"/>
    <property type="project" value="UniProtKB-EC"/>
</dbReference>
<comment type="subcellular location">
    <subcellularLocation>
        <location evidence="4">Cytoplasm</location>
    </subcellularLocation>
</comment>
<accession>A0ABT4LEA2</accession>
<evidence type="ECO:0000313" key="5">
    <source>
        <dbReference type="EMBL" id="MCZ4279425.1"/>
    </source>
</evidence>
<comment type="function">
    <text evidence="4">Functions in the N-end rule pathway of protein degradation where it conjugates Leu, Phe and, less efficiently, Met from aminoacyl-tRNAs to the N-termini of proteins containing an N-terminal arginine or lysine.</text>
</comment>
<dbReference type="Gene3D" id="3.40.630.70">
    <property type="entry name" value="Leucyl/phenylalanyl-tRNA-protein transferase, C-terminal domain"/>
    <property type="match status" value="1"/>
</dbReference>
<keyword evidence="1 4" id="KW-0963">Cytoplasm</keyword>
<dbReference type="InterPro" id="IPR042203">
    <property type="entry name" value="Leu/Phe-tRNA_Trfase_C"/>
</dbReference>
<dbReference type="SUPFAM" id="SSF55729">
    <property type="entry name" value="Acyl-CoA N-acyltransferases (Nat)"/>
    <property type="match status" value="1"/>
</dbReference>